<evidence type="ECO:0000256" key="12">
    <source>
        <dbReference type="ARBA" id="ARBA00033413"/>
    </source>
</evidence>
<dbReference type="PANTHER" id="PTHR43071:SF1">
    <property type="entry name" value="2-AMINO-4-HYDROXY-6-HYDROXYMETHYLDIHYDROPTERIDINE PYROPHOSPHOKINASE"/>
    <property type="match status" value="1"/>
</dbReference>
<gene>
    <name evidence="14" type="ORF">AOE01nite_02120</name>
</gene>
<keyword evidence="9" id="KW-0289">Folate biosynthesis</keyword>
<accession>A0A511XGC9</accession>
<dbReference type="EMBL" id="BJYG01000001">
    <property type="protein sequence ID" value="GEN61988.1"/>
    <property type="molecule type" value="Genomic_DNA"/>
</dbReference>
<evidence type="ECO:0000256" key="1">
    <source>
        <dbReference type="ARBA" id="ARBA00005051"/>
    </source>
</evidence>
<dbReference type="GO" id="GO:0046654">
    <property type="term" value="P:tetrahydrofolate biosynthetic process"/>
    <property type="evidence" value="ECO:0007669"/>
    <property type="project" value="UniProtKB-UniPathway"/>
</dbReference>
<dbReference type="CDD" id="cd00483">
    <property type="entry name" value="HPPK"/>
    <property type="match status" value="1"/>
</dbReference>
<dbReference type="EC" id="2.7.6.3" evidence="3"/>
<keyword evidence="7" id="KW-0418">Kinase</keyword>
<dbReference type="Gene3D" id="3.30.70.560">
    <property type="entry name" value="7,8-Dihydro-6-hydroxymethylpterin-pyrophosphokinase HPPK"/>
    <property type="match status" value="1"/>
</dbReference>
<protein>
    <recommendedName>
        <fullName evidence="4">2-amino-4-hydroxy-6-hydroxymethyldihydropteridine pyrophosphokinase</fullName>
        <ecNumber evidence="3">2.7.6.3</ecNumber>
    </recommendedName>
    <alternativeName>
        <fullName evidence="11">6-hydroxymethyl-7,8-dihydropterin pyrophosphokinase</fullName>
    </alternativeName>
    <alternativeName>
        <fullName evidence="12">7,8-dihydro-6-hydroxymethylpterin-pyrophosphokinase</fullName>
    </alternativeName>
</protein>
<keyword evidence="5" id="KW-0808">Transferase</keyword>
<evidence type="ECO:0000256" key="7">
    <source>
        <dbReference type="ARBA" id="ARBA00022777"/>
    </source>
</evidence>
<comment type="function">
    <text evidence="10">Catalyzes the transfer of pyrophosphate from adenosine triphosphate (ATP) to 6-hydroxymethyl-7,8-dihydropterin, an enzymatic step in folate biosynthesis pathway.</text>
</comment>
<comment type="caution">
    <text evidence="14">The sequence shown here is derived from an EMBL/GenBank/DDBJ whole genome shotgun (WGS) entry which is preliminary data.</text>
</comment>
<evidence type="ECO:0000256" key="6">
    <source>
        <dbReference type="ARBA" id="ARBA00022741"/>
    </source>
</evidence>
<organism evidence="14 15">
    <name type="scientific">Acetobacter oeni</name>
    <dbReference type="NCBI Taxonomy" id="304077"/>
    <lineage>
        <taxon>Bacteria</taxon>
        <taxon>Pseudomonadati</taxon>
        <taxon>Pseudomonadota</taxon>
        <taxon>Alphaproteobacteria</taxon>
        <taxon>Acetobacterales</taxon>
        <taxon>Acetobacteraceae</taxon>
        <taxon>Acetobacter</taxon>
    </lineage>
</organism>
<dbReference type="PROSITE" id="PS00794">
    <property type="entry name" value="HPPK"/>
    <property type="match status" value="1"/>
</dbReference>
<dbReference type="GO" id="GO:0003848">
    <property type="term" value="F:2-amino-4-hydroxy-6-hydroxymethyldihydropteridine diphosphokinase activity"/>
    <property type="evidence" value="ECO:0007669"/>
    <property type="project" value="UniProtKB-EC"/>
</dbReference>
<dbReference type="SUPFAM" id="SSF55083">
    <property type="entry name" value="6-hydroxymethyl-7,8-dihydropterin pyrophosphokinase, HPPK"/>
    <property type="match status" value="1"/>
</dbReference>
<evidence type="ECO:0000259" key="13">
    <source>
        <dbReference type="PROSITE" id="PS00794"/>
    </source>
</evidence>
<evidence type="ECO:0000313" key="14">
    <source>
        <dbReference type="EMBL" id="GEN61988.1"/>
    </source>
</evidence>
<dbReference type="Pfam" id="PF01288">
    <property type="entry name" value="HPPK"/>
    <property type="match status" value="1"/>
</dbReference>
<dbReference type="NCBIfam" id="TIGR01498">
    <property type="entry name" value="folK"/>
    <property type="match status" value="1"/>
</dbReference>
<dbReference type="GO" id="GO:0005524">
    <property type="term" value="F:ATP binding"/>
    <property type="evidence" value="ECO:0007669"/>
    <property type="project" value="UniProtKB-KW"/>
</dbReference>
<keyword evidence="6" id="KW-0547">Nucleotide-binding</keyword>
<comment type="similarity">
    <text evidence="2">Belongs to the HPPK family.</text>
</comment>
<dbReference type="UniPathway" id="UPA00077">
    <property type="reaction ID" value="UER00155"/>
</dbReference>
<dbReference type="InterPro" id="IPR035907">
    <property type="entry name" value="Hppk_sf"/>
</dbReference>
<dbReference type="Proteomes" id="UP000321746">
    <property type="component" value="Unassembled WGS sequence"/>
</dbReference>
<dbReference type="GO" id="GO:0046656">
    <property type="term" value="P:folic acid biosynthetic process"/>
    <property type="evidence" value="ECO:0007669"/>
    <property type="project" value="UniProtKB-KW"/>
</dbReference>
<keyword evidence="15" id="KW-1185">Reference proteome</keyword>
<evidence type="ECO:0000313" key="15">
    <source>
        <dbReference type="Proteomes" id="UP000321746"/>
    </source>
</evidence>
<comment type="pathway">
    <text evidence="1">Cofactor biosynthesis; tetrahydrofolate biosynthesis; 2-amino-4-hydroxy-6-hydroxymethyl-7,8-dihydropteridine diphosphate from 7,8-dihydroneopterin triphosphate: step 4/4.</text>
</comment>
<dbReference type="GO" id="GO:0016301">
    <property type="term" value="F:kinase activity"/>
    <property type="evidence" value="ECO:0007669"/>
    <property type="project" value="UniProtKB-KW"/>
</dbReference>
<keyword evidence="8" id="KW-0067">ATP-binding</keyword>
<dbReference type="AlphaFoldDB" id="A0A511XGC9"/>
<feature type="domain" description="7,8-dihydro-6-hydroxymethylpterin-pyrophosphokinase" evidence="13">
    <location>
        <begin position="106"/>
        <end position="117"/>
    </location>
</feature>
<evidence type="ECO:0000256" key="4">
    <source>
        <dbReference type="ARBA" id="ARBA00016218"/>
    </source>
</evidence>
<dbReference type="InterPro" id="IPR000550">
    <property type="entry name" value="Hppk"/>
</dbReference>
<evidence type="ECO:0000256" key="8">
    <source>
        <dbReference type="ARBA" id="ARBA00022840"/>
    </source>
</evidence>
<reference evidence="14 15" key="1">
    <citation type="submission" date="2019-07" db="EMBL/GenBank/DDBJ databases">
        <title>Whole genome shotgun sequence of Acetobacter oeni NBRC 105207.</title>
        <authorList>
            <person name="Hosoyama A."/>
            <person name="Uohara A."/>
            <person name="Ohji S."/>
            <person name="Ichikawa N."/>
        </authorList>
    </citation>
    <scope>NUCLEOTIDE SEQUENCE [LARGE SCALE GENOMIC DNA]</scope>
    <source>
        <strain evidence="14 15">NBRC 105207</strain>
    </source>
</reference>
<dbReference type="PANTHER" id="PTHR43071">
    <property type="entry name" value="2-AMINO-4-HYDROXY-6-HYDROXYMETHYLDIHYDROPTERIDINE PYROPHOSPHOKINASE"/>
    <property type="match status" value="1"/>
</dbReference>
<evidence type="ECO:0000256" key="9">
    <source>
        <dbReference type="ARBA" id="ARBA00022909"/>
    </source>
</evidence>
<dbReference type="RefSeq" id="WP_261765899.1">
    <property type="nucleotide sequence ID" value="NZ_BJYG01000001.1"/>
</dbReference>
<evidence type="ECO:0000256" key="5">
    <source>
        <dbReference type="ARBA" id="ARBA00022679"/>
    </source>
</evidence>
<evidence type="ECO:0000256" key="11">
    <source>
        <dbReference type="ARBA" id="ARBA00029766"/>
    </source>
</evidence>
<evidence type="ECO:0000256" key="2">
    <source>
        <dbReference type="ARBA" id="ARBA00005810"/>
    </source>
</evidence>
<proteinExistence type="inferred from homology"/>
<evidence type="ECO:0000256" key="3">
    <source>
        <dbReference type="ARBA" id="ARBA00013253"/>
    </source>
</evidence>
<sequence length="179" mass="19229">MRNDREGERVPVLIAVGANLTCADPVSGEAVLPVATCEAAVAALRALPGLIVEAVSPWYESEAIPPSGQPPYINGVVLGKSELGPEALLAALHEIENRFGRVRSVRNAARTLDLDLIDMDGLVRREGGVLLPHPRAHERAFVLLPLRDVKADWVHPVSGQSVGSLIAVMEPQSIRRSEE</sequence>
<name>A0A511XGC9_9PROT</name>
<evidence type="ECO:0000256" key="10">
    <source>
        <dbReference type="ARBA" id="ARBA00029409"/>
    </source>
</evidence>